<accession>A0ACB7S276</accession>
<gene>
    <name evidence="1" type="ORF">HPB50_008633</name>
</gene>
<keyword evidence="2" id="KW-1185">Reference proteome</keyword>
<comment type="caution">
    <text evidence="1">The sequence shown here is derived from an EMBL/GenBank/DDBJ whole genome shotgun (WGS) entry which is preliminary data.</text>
</comment>
<proteinExistence type="predicted"/>
<protein>
    <submittedName>
        <fullName evidence="1">Uncharacterized protein</fullName>
    </submittedName>
</protein>
<dbReference type="Proteomes" id="UP000821845">
    <property type="component" value="Chromosome 6"/>
</dbReference>
<organism evidence="1 2">
    <name type="scientific">Hyalomma asiaticum</name>
    <name type="common">Tick</name>
    <dbReference type="NCBI Taxonomy" id="266040"/>
    <lineage>
        <taxon>Eukaryota</taxon>
        <taxon>Metazoa</taxon>
        <taxon>Ecdysozoa</taxon>
        <taxon>Arthropoda</taxon>
        <taxon>Chelicerata</taxon>
        <taxon>Arachnida</taxon>
        <taxon>Acari</taxon>
        <taxon>Parasitiformes</taxon>
        <taxon>Ixodida</taxon>
        <taxon>Ixodoidea</taxon>
        <taxon>Ixodidae</taxon>
        <taxon>Hyalomminae</taxon>
        <taxon>Hyalomma</taxon>
    </lineage>
</organism>
<reference evidence="1" key="1">
    <citation type="submission" date="2020-05" db="EMBL/GenBank/DDBJ databases">
        <title>Large-scale comparative analyses of tick genomes elucidate their genetic diversity and vector capacities.</title>
        <authorList>
            <person name="Jia N."/>
            <person name="Wang J."/>
            <person name="Shi W."/>
            <person name="Du L."/>
            <person name="Sun Y."/>
            <person name="Zhan W."/>
            <person name="Jiang J."/>
            <person name="Wang Q."/>
            <person name="Zhang B."/>
            <person name="Ji P."/>
            <person name="Sakyi L.B."/>
            <person name="Cui X."/>
            <person name="Yuan T."/>
            <person name="Jiang B."/>
            <person name="Yang W."/>
            <person name="Lam T.T.-Y."/>
            <person name="Chang Q."/>
            <person name="Ding S."/>
            <person name="Wang X."/>
            <person name="Zhu J."/>
            <person name="Ruan X."/>
            <person name="Zhao L."/>
            <person name="Wei J."/>
            <person name="Que T."/>
            <person name="Du C."/>
            <person name="Cheng J."/>
            <person name="Dai P."/>
            <person name="Han X."/>
            <person name="Huang E."/>
            <person name="Gao Y."/>
            <person name="Liu J."/>
            <person name="Shao H."/>
            <person name="Ye R."/>
            <person name="Li L."/>
            <person name="Wei W."/>
            <person name="Wang X."/>
            <person name="Wang C."/>
            <person name="Yang T."/>
            <person name="Huo Q."/>
            <person name="Li W."/>
            <person name="Guo W."/>
            <person name="Chen H."/>
            <person name="Zhou L."/>
            <person name="Ni X."/>
            <person name="Tian J."/>
            <person name="Zhou Y."/>
            <person name="Sheng Y."/>
            <person name="Liu T."/>
            <person name="Pan Y."/>
            <person name="Xia L."/>
            <person name="Li J."/>
            <person name="Zhao F."/>
            <person name="Cao W."/>
        </authorList>
    </citation>
    <scope>NUCLEOTIDE SEQUENCE</scope>
    <source>
        <strain evidence="1">Hyas-2018</strain>
    </source>
</reference>
<evidence type="ECO:0000313" key="2">
    <source>
        <dbReference type="Proteomes" id="UP000821845"/>
    </source>
</evidence>
<sequence>MAVAGPLPRGADRGSAVTRRHRLSRGGTPIPSILISFFVSLLSPLFFLLLLTLIDRGSSRPAAPAVASTGQSAVDDGDWLACATREIIREVPLDPVRLDAIPREAPFELKPKTQRGKRFLENRGSKLVENTKSAIFIRGSNASNTVLTAMKNLCSLKRPHSVFFNKKNEMKPFEDQTALEFMTQKNDASHFVLGTHSKKRPNNLVIGRTYNGHLLDMFELGMENFKALEEFKIPKIAVGTKPMLIFAGEQFEQNKELERLKNFFIDFFRGETAEAISLQGLEHVIMFTAVDNKITLRSYKVLLKKSGTKTPRVELEEIGPRADFTLRRTKIASDDLFKTARRQPKQNKVKKKKNIEKTALGATMGRIHMERQDFNKLQTRKLKGLKKTPEEKKAARAAKKAAARAAATNQDTQMDVDT</sequence>
<name>A0ACB7S276_HYAAI</name>
<evidence type="ECO:0000313" key="1">
    <source>
        <dbReference type="EMBL" id="KAH6927799.1"/>
    </source>
</evidence>
<dbReference type="EMBL" id="CM023486">
    <property type="protein sequence ID" value="KAH6927799.1"/>
    <property type="molecule type" value="Genomic_DNA"/>
</dbReference>